<feature type="repeat" description="WD" evidence="3">
    <location>
        <begin position="585"/>
        <end position="626"/>
    </location>
</feature>
<dbReference type="FunFam" id="2.130.10.10:FF:000443">
    <property type="entry name" value="U4/U6 small nuclear ribonucleoprotein Prp4"/>
    <property type="match status" value="1"/>
</dbReference>
<dbReference type="GO" id="GO:0046540">
    <property type="term" value="C:U4/U6 x U5 tri-snRNP complex"/>
    <property type="evidence" value="ECO:0007669"/>
    <property type="project" value="TreeGrafter"/>
</dbReference>
<dbReference type="InterPro" id="IPR019775">
    <property type="entry name" value="WD40_repeat_CS"/>
</dbReference>
<dbReference type="OMA" id="LNEPICY"/>
<evidence type="ECO:0000256" key="3">
    <source>
        <dbReference type="PROSITE-ProRule" id="PRU00221"/>
    </source>
</evidence>
<evidence type="ECO:0000259" key="5">
    <source>
        <dbReference type="SMART" id="SM00500"/>
    </source>
</evidence>
<feature type="repeat" description="WD" evidence="3">
    <location>
        <begin position="507"/>
        <end position="541"/>
    </location>
</feature>
<dbReference type="InterPro" id="IPR014906">
    <property type="entry name" value="PRP4-like"/>
</dbReference>
<dbReference type="Pfam" id="PF08799">
    <property type="entry name" value="PRP4"/>
    <property type="match status" value="1"/>
</dbReference>
<dbReference type="SMART" id="SM00500">
    <property type="entry name" value="SFM"/>
    <property type="match status" value="1"/>
</dbReference>
<dbReference type="PROSITE" id="PS00678">
    <property type="entry name" value="WD_REPEATS_1"/>
    <property type="match status" value="4"/>
</dbReference>
<dbReference type="GO" id="GO:0030621">
    <property type="term" value="F:U4 snRNA binding"/>
    <property type="evidence" value="ECO:0007669"/>
    <property type="project" value="TreeGrafter"/>
</dbReference>
<reference evidence="6 7" key="1">
    <citation type="submission" date="2020-04" db="EMBL/GenBank/DDBJ databases">
        <title>Plant Genome Project.</title>
        <authorList>
            <person name="Zhang R.-G."/>
        </authorList>
    </citation>
    <scope>NUCLEOTIDE SEQUENCE [LARGE SCALE GENOMIC DNA]</scope>
    <source>
        <strain evidence="6">YNK0</strain>
        <tissue evidence="6">Leaf</tissue>
    </source>
</reference>
<evidence type="ECO:0000256" key="4">
    <source>
        <dbReference type="SAM" id="MobiDB-lite"/>
    </source>
</evidence>
<feature type="compositionally biased region" description="Polar residues" evidence="4">
    <location>
        <begin position="8"/>
        <end position="26"/>
    </location>
</feature>
<feature type="repeat" description="WD" evidence="3">
    <location>
        <begin position="542"/>
        <end position="584"/>
    </location>
</feature>
<feature type="region of interest" description="Disordered" evidence="4">
    <location>
        <begin position="87"/>
        <end position="139"/>
    </location>
</feature>
<dbReference type="Gene3D" id="2.130.10.10">
    <property type="entry name" value="YVTN repeat-like/Quinoprotein amine dehydrogenase"/>
    <property type="match status" value="2"/>
</dbReference>
<dbReference type="EMBL" id="JABCRI010000012">
    <property type="protein sequence ID" value="KAF8396204.1"/>
    <property type="molecule type" value="Genomic_DNA"/>
</dbReference>
<keyword evidence="1 3" id="KW-0853">WD repeat</keyword>
<name>A0A834YUV3_TETSI</name>
<evidence type="ECO:0000256" key="1">
    <source>
        <dbReference type="ARBA" id="ARBA00022574"/>
    </source>
</evidence>
<dbReference type="InterPro" id="IPR001680">
    <property type="entry name" value="WD40_rpt"/>
</dbReference>
<dbReference type="SMART" id="SM00320">
    <property type="entry name" value="WD40"/>
    <property type="match status" value="7"/>
</dbReference>
<protein>
    <recommendedName>
        <fullName evidence="5">Pre-mRNA processing factor 4 (PRP4)-like domain-containing protein</fullName>
    </recommendedName>
</protein>
<dbReference type="InterPro" id="IPR036285">
    <property type="entry name" value="PRP4-like_sf"/>
</dbReference>
<dbReference type="Pfam" id="PF00400">
    <property type="entry name" value="WD40"/>
    <property type="match status" value="6"/>
</dbReference>
<keyword evidence="2" id="KW-0677">Repeat</keyword>
<dbReference type="PANTHER" id="PTHR19846">
    <property type="entry name" value="WD40 REPEAT PROTEIN"/>
    <property type="match status" value="1"/>
</dbReference>
<comment type="caution">
    <text evidence="6">The sequence shown here is derived from an EMBL/GenBank/DDBJ whole genome shotgun (WGS) entry which is preliminary data.</text>
</comment>
<organism evidence="6 7">
    <name type="scientific">Tetracentron sinense</name>
    <name type="common">Spur-leaf</name>
    <dbReference type="NCBI Taxonomy" id="13715"/>
    <lineage>
        <taxon>Eukaryota</taxon>
        <taxon>Viridiplantae</taxon>
        <taxon>Streptophyta</taxon>
        <taxon>Embryophyta</taxon>
        <taxon>Tracheophyta</taxon>
        <taxon>Spermatophyta</taxon>
        <taxon>Magnoliopsida</taxon>
        <taxon>Trochodendrales</taxon>
        <taxon>Trochodendraceae</taxon>
        <taxon>Tetracentron</taxon>
    </lineage>
</organism>
<dbReference type="InterPro" id="IPR020472">
    <property type="entry name" value="WD40_PAC1"/>
</dbReference>
<dbReference type="GO" id="GO:0000398">
    <property type="term" value="P:mRNA splicing, via spliceosome"/>
    <property type="evidence" value="ECO:0007669"/>
    <property type="project" value="TreeGrafter"/>
</dbReference>
<gene>
    <name evidence="6" type="ORF">HHK36_017817</name>
</gene>
<dbReference type="CDD" id="cd00200">
    <property type="entry name" value="WD40"/>
    <property type="match status" value="1"/>
</dbReference>
<dbReference type="AlphaFoldDB" id="A0A834YUV3"/>
<dbReference type="PROSITE" id="PS50294">
    <property type="entry name" value="WD_REPEATS_REGION"/>
    <property type="match status" value="6"/>
</dbReference>
<feature type="region of interest" description="Disordered" evidence="4">
    <location>
        <begin position="1"/>
        <end position="26"/>
    </location>
</feature>
<sequence length="630" mass="69460">MEVDGETPDSTSLAEPSSTALLTDDQTSVSATNLSPLQTPIPAVPPIVVPTLMLPPVIQPLIPPPIVPPIAPIPTILRPLAPLPVRPPVIRPPPSQNGEANNSDSDSDLDDLGPTRTAPGSSADYEISEESKQVRERQEKAMQELLMKRRAYALAVPTNDSAVRVRLRRLGEPITLFGEREMERRDRLRMIMVKLDAEGQLEKLLKAHEDEESAVSAAAEEGEGEGPHVYPFYTEGLKALLEARFEIARYSIVKAALRLERARRRRDDPDEDLDAEMDWTLKQADSLVLDCSEIGDDRPLSGCSFSHDGKLLATSALSGVGKLWSMPQVNKVSALKGHTERATDVAFSPVHNHLATASADRTAKLWNTEGSILRTFEGHLDRLARLAFHPSGKYLGTTSFDKTWRLWDIDTGIELLLQEGHSRSVYGISFHHDGSLVASCGMDALARVWDLRTGRSILALEGHVKPVRCKTDLCPSLVCYNITSFSTMKSLDAFGMKFVLLWFVIQVLGISFSPNGYHLATGGEDNTCRIWDLRKKKSLYIIPAHSNLISQVKFEPHDGYFLATASYDMTAKVWSAQDFKPIKTLSGHEAKVTSLDIVGDGQYIATVAHDRTIKLWSTSGNGKEKAMDID</sequence>
<dbReference type="GO" id="GO:0017070">
    <property type="term" value="F:U6 snRNA binding"/>
    <property type="evidence" value="ECO:0007669"/>
    <property type="project" value="TreeGrafter"/>
</dbReference>
<dbReference type="SUPFAM" id="SSF50978">
    <property type="entry name" value="WD40 repeat-like"/>
    <property type="match status" value="1"/>
</dbReference>
<dbReference type="PROSITE" id="PS50082">
    <property type="entry name" value="WD_REPEATS_2"/>
    <property type="match status" value="6"/>
</dbReference>
<keyword evidence="7" id="KW-1185">Reference proteome</keyword>
<feature type="repeat" description="WD" evidence="3">
    <location>
        <begin position="335"/>
        <end position="369"/>
    </location>
</feature>
<dbReference type="PRINTS" id="PR00320">
    <property type="entry name" value="GPROTEINBRPT"/>
</dbReference>
<evidence type="ECO:0000313" key="7">
    <source>
        <dbReference type="Proteomes" id="UP000655225"/>
    </source>
</evidence>
<dbReference type="Gene3D" id="4.10.280.110">
    <property type="entry name" value="Pre-mRNA processing factor 4 domain"/>
    <property type="match status" value="1"/>
</dbReference>
<dbReference type="InterPro" id="IPR015943">
    <property type="entry name" value="WD40/YVTN_repeat-like_dom_sf"/>
</dbReference>
<dbReference type="InterPro" id="IPR036322">
    <property type="entry name" value="WD40_repeat_dom_sf"/>
</dbReference>
<feature type="repeat" description="WD" evidence="3">
    <location>
        <begin position="376"/>
        <end position="417"/>
    </location>
</feature>
<accession>A0A834YUV3</accession>
<feature type="compositionally biased region" description="Basic and acidic residues" evidence="4">
    <location>
        <begin position="129"/>
        <end position="139"/>
    </location>
</feature>
<dbReference type="PANTHER" id="PTHR19846:SF0">
    <property type="entry name" value="PRE-MRNA PROCESSING FACTOR 4"/>
    <property type="match status" value="1"/>
</dbReference>
<evidence type="ECO:0000313" key="6">
    <source>
        <dbReference type="EMBL" id="KAF8396204.1"/>
    </source>
</evidence>
<dbReference type="Proteomes" id="UP000655225">
    <property type="component" value="Unassembled WGS sequence"/>
</dbReference>
<feature type="repeat" description="WD" evidence="3">
    <location>
        <begin position="418"/>
        <end position="459"/>
    </location>
</feature>
<dbReference type="SUPFAM" id="SSF158230">
    <property type="entry name" value="PRP4-like"/>
    <property type="match status" value="1"/>
</dbReference>
<evidence type="ECO:0000256" key="2">
    <source>
        <dbReference type="ARBA" id="ARBA00022737"/>
    </source>
</evidence>
<dbReference type="OrthoDB" id="540662at2759"/>
<proteinExistence type="predicted"/>
<feature type="domain" description="Pre-mRNA processing factor 4 (PRP4)-like" evidence="5">
    <location>
        <begin position="158"/>
        <end position="211"/>
    </location>
</feature>
<dbReference type="FunFam" id="4.10.280.110:FF:000004">
    <property type="entry name" value="U4/U6 small nuclear ribonucleoprotein PRP4-like protein"/>
    <property type="match status" value="1"/>
</dbReference>